<keyword evidence="5" id="KW-1185">Reference proteome</keyword>
<feature type="repeat" description="PPR" evidence="2">
    <location>
        <begin position="475"/>
        <end position="509"/>
    </location>
</feature>
<dbReference type="GO" id="GO:0003723">
    <property type="term" value="F:RNA binding"/>
    <property type="evidence" value="ECO:0007669"/>
    <property type="project" value="InterPro"/>
</dbReference>
<dbReference type="InterPro" id="IPR011990">
    <property type="entry name" value="TPR-like_helical_dom_sf"/>
</dbReference>
<feature type="transmembrane region" description="Helical" evidence="3">
    <location>
        <begin position="612"/>
        <end position="634"/>
    </location>
</feature>
<dbReference type="FunFam" id="1.25.40.10:FF:000242">
    <property type="entry name" value="Pentatricopeptide repeat-containing protein"/>
    <property type="match status" value="1"/>
</dbReference>
<dbReference type="AlphaFoldDB" id="A0A2I0ANR3"/>
<dbReference type="GO" id="GO:0003678">
    <property type="term" value="F:DNA helicase activity"/>
    <property type="evidence" value="ECO:0007669"/>
    <property type="project" value="UniProtKB-EC"/>
</dbReference>
<dbReference type="GO" id="GO:0016787">
    <property type="term" value="F:hydrolase activity"/>
    <property type="evidence" value="ECO:0007669"/>
    <property type="project" value="UniProtKB-KW"/>
</dbReference>
<dbReference type="Gene3D" id="1.25.40.10">
    <property type="entry name" value="Tetratricopeptide repeat domain"/>
    <property type="match status" value="6"/>
</dbReference>
<reference evidence="4 5" key="1">
    <citation type="journal article" date="2017" name="Nature">
        <title>The Apostasia genome and the evolution of orchids.</title>
        <authorList>
            <person name="Zhang G.Q."/>
            <person name="Liu K.W."/>
            <person name="Li Z."/>
            <person name="Lohaus R."/>
            <person name="Hsiao Y.Y."/>
            <person name="Niu S.C."/>
            <person name="Wang J.Y."/>
            <person name="Lin Y.C."/>
            <person name="Xu Q."/>
            <person name="Chen L.J."/>
            <person name="Yoshida K."/>
            <person name="Fujiwara S."/>
            <person name="Wang Z.W."/>
            <person name="Zhang Y.Q."/>
            <person name="Mitsuda N."/>
            <person name="Wang M."/>
            <person name="Liu G.H."/>
            <person name="Pecoraro L."/>
            <person name="Huang H.X."/>
            <person name="Xiao X.J."/>
            <person name="Lin M."/>
            <person name="Wu X.Y."/>
            <person name="Wu W.L."/>
            <person name="Chen Y.Y."/>
            <person name="Chang S.B."/>
            <person name="Sakamoto S."/>
            <person name="Ohme-Takagi M."/>
            <person name="Yagi M."/>
            <person name="Zeng S.J."/>
            <person name="Shen C.Y."/>
            <person name="Yeh C.M."/>
            <person name="Luo Y.B."/>
            <person name="Tsai W.C."/>
            <person name="Van de Peer Y."/>
            <person name="Liu Z.J."/>
        </authorList>
    </citation>
    <scope>NUCLEOTIDE SEQUENCE [LARGE SCALE GENOMIC DNA]</scope>
    <source>
        <strain evidence="5">cv. Shenzhen</strain>
        <tissue evidence="4">Stem</tissue>
    </source>
</reference>
<dbReference type="EMBL" id="KZ451969">
    <property type="protein sequence ID" value="PKA57135.1"/>
    <property type="molecule type" value="Genomic_DNA"/>
</dbReference>
<dbReference type="EC" id="3.6.4.12" evidence="4"/>
<dbReference type="PANTHER" id="PTHR47926">
    <property type="entry name" value="PENTATRICOPEPTIDE REPEAT-CONTAINING PROTEIN"/>
    <property type="match status" value="1"/>
</dbReference>
<dbReference type="FunFam" id="1.25.40.10:FF:000425">
    <property type="entry name" value="Pentatricopeptide repeat-containing protein At3g26540"/>
    <property type="match status" value="1"/>
</dbReference>
<dbReference type="NCBIfam" id="TIGR00756">
    <property type="entry name" value="PPR"/>
    <property type="match status" value="6"/>
</dbReference>
<accession>A0A2I0ANR3</accession>
<evidence type="ECO:0000256" key="1">
    <source>
        <dbReference type="ARBA" id="ARBA00022737"/>
    </source>
</evidence>
<proteinExistence type="predicted"/>
<keyword evidence="1" id="KW-0677">Repeat</keyword>
<sequence length="709" mass="79740">MREREGAPSMAVTASSLVQRLIQHAVRPRNPTKARCGRPPDASPHSAILQHLAAGDIRAAIDVLSRSPSRFPPYVYSGLLQLCASRRALVAVRRIESHIISSCDPSTPSTFLLNRTIETYGRCGGIADALELFDEMPRRNGGTWNAVISACSGAGCAADAVFLFARMHCSGIRPNAVTFASVLGSCANLLALMLAKQVHGLILKFGFCVNVILGTSLVDVYGKCWIMDEAQKMFDEISNPNPVSWNVIVRRYLDLNMREEALVMFSKMIRVGVRPMSFTVSSALIACSDVSRLKAGCQIHGVVVKCGYGRDSIIESSLVEMYVKCGFLEYAQCVFNYSVSRDVVSWTSMLSGYVSCGRIYEAEFLFYEMPERNVVSWNSLLSGYVQSNCWDKAFEFFNEMLSEAEEIDVVTLGLMLNACSGLLDIEKGKQIHGFAYRNFCHHMLLFNNALLDMYAKCGNLKSSKVLFILMGCKRDTVSWNSLLTGYARHGRSEEAFNIFSLMLRENTPNEFTFSVMLSASPNIFMLDQGKQMHGYMIRNSIKIDVVIRAALVDVYCKCGLLDYALRVFNECSVRDIVLWNSLILGCAYLGRGDYSIELFQEMQKDGIRADDITFMGILHACIGAGFVSLGRWYFERMVSEYGVMPRLEHYQCMIEQLCKHGFLVELEEFIEQMPFEPTIPMWTKIYEYCTRHRYERLGEVASSRISHSF</sequence>
<keyword evidence="3" id="KW-0812">Transmembrane</keyword>
<dbReference type="FunFam" id="1.25.40.10:FF:000381">
    <property type="entry name" value="Pentatricopeptide repeat-containing protein"/>
    <property type="match status" value="1"/>
</dbReference>
<feature type="repeat" description="PPR" evidence="2">
    <location>
        <begin position="342"/>
        <end position="376"/>
    </location>
</feature>
<dbReference type="PROSITE" id="PS51375">
    <property type="entry name" value="PPR"/>
    <property type="match status" value="5"/>
</dbReference>
<dbReference type="InterPro" id="IPR002885">
    <property type="entry name" value="PPR_rpt"/>
</dbReference>
<evidence type="ECO:0000313" key="5">
    <source>
        <dbReference type="Proteomes" id="UP000236161"/>
    </source>
</evidence>
<dbReference type="InterPro" id="IPR046960">
    <property type="entry name" value="PPR_At4g14850-like_plant"/>
</dbReference>
<organism evidence="4 5">
    <name type="scientific">Apostasia shenzhenica</name>
    <dbReference type="NCBI Taxonomy" id="1088818"/>
    <lineage>
        <taxon>Eukaryota</taxon>
        <taxon>Viridiplantae</taxon>
        <taxon>Streptophyta</taxon>
        <taxon>Embryophyta</taxon>
        <taxon>Tracheophyta</taxon>
        <taxon>Spermatophyta</taxon>
        <taxon>Magnoliopsida</taxon>
        <taxon>Liliopsida</taxon>
        <taxon>Asparagales</taxon>
        <taxon>Orchidaceae</taxon>
        <taxon>Apostasioideae</taxon>
        <taxon>Apostasia</taxon>
    </lineage>
</organism>
<gene>
    <name evidence="4" type="primary">PCMP-A5</name>
    <name evidence="4" type="ORF">AXF42_Ash002439</name>
</gene>
<dbReference type="Proteomes" id="UP000236161">
    <property type="component" value="Unassembled WGS sequence"/>
</dbReference>
<feature type="repeat" description="PPR" evidence="2">
    <location>
        <begin position="241"/>
        <end position="275"/>
    </location>
</feature>
<evidence type="ECO:0000256" key="3">
    <source>
        <dbReference type="SAM" id="Phobius"/>
    </source>
</evidence>
<protein>
    <submittedName>
        <fullName evidence="4">Pentatricopeptide repeat-containing protein</fullName>
        <ecNumber evidence="4">3.6.4.12</ecNumber>
    </submittedName>
</protein>
<dbReference type="GO" id="GO:0009451">
    <property type="term" value="P:RNA modification"/>
    <property type="evidence" value="ECO:0007669"/>
    <property type="project" value="InterPro"/>
</dbReference>
<keyword evidence="3" id="KW-1133">Transmembrane helix</keyword>
<keyword evidence="4" id="KW-0378">Hydrolase</keyword>
<evidence type="ECO:0000313" key="4">
    <source>
        <dbReference type="EMBL" id="PKA57135.1"/>
    </source>
</evidence>
<dbReference type="Pfam" id="PF01535">
    <property type="entry name" value="PPR"/>
    <property type="match status" value="6"/>
</dbReference>
<keyword evidence="3" id="KW-0472">Membrane</keyword>
<name>A0A2I0ANR3_9ASPA</name>
<dbReference type="Pfam" id="PF13041">
    <property type="entry name" value="PPR_2"/>
    <property type="match status" value="4"/>
</dbReference>
<evidence type="ECO:0000256" key="2">
    <source>
        <dbReference type="PROSITE-ProRule" id="PRU00708"/>
    </source>
</evidence>
<dbReference type="OrthoDB" id="731210at2759"/>
<feature type="repeat" description="PPR" evidence="2">
    <location>
        <begin position="575"/>
        <end position="609"/>
    </location>
</feature>
<feature type="repeat" description="PPR" evidence="2">
    <location>
        <begin position="140"/>
        <end position="174"/>
    </location>
</feature>
<dbReference type="PANTHER" id="PTHR47926:SF476">
    <property type="entry name" value="PENTATRICOPEPTIDE REPEAT-CONTAINING PROTEIN"/>
    <property type="match status" value="1"/>
</dbReference>